<accession>A0ABU0AL55</accession>
<sequence>MNNQLFKGRYTAMVEEDFIVFIIGMRINKFTALSKWVPVAQAMGPMIKELYQNPEWGFLHTEYTIGWRTVMLTQYWRSYDQLEAYAKGKTHSAAWRNFNKKIGADGSVGIFHETYVVEKSGCEAMYSNMPQFGLAKAFNHHLITKDYHTSRQRLKKT</sequence>
<dbReference type="Pfam" id="PF13826">
    <property type="entry name" value="Monooxy_af470-like"/>
    <property type="match status" value="1"/>
</dbReference>
<protein>
    <submittedName>
        <fullName evidence="1">Heme-degrading monooxygenase HmoA</fullName>
    </submittedName>
</protein>
<keyword evidence="2" id="KW-1185">Reference proteome</keyword>
<dbReference type="EMBL" id="JAUSUB010000015">
    <property type="protein sequence ID" value="MDQ0271461.1"/>
    <property type="molecule type" value="Genomic_DNA"/>
</dbReference>
<organism evidence="1 2">
    <name type="scientific">Cytobacillus purgationiresistens</name>
    <dbReference type="NCBI Taxonomy" id="863449"/>
    <lineage>
        <taxon>Bacteria</taxon>
        <taxon>Bacillati</taxon>
        <taxon>Bacillota</taxon>
        <taxon>Bacilli</taxon>
        <taxon>Bacillales</taxon>
        <taxon>Bacillaceae</taxon>
        <taxon>Cytobacillus</taxon>
    </lineage>
</organism>
<evidence type="ECO:0000313" key="2">
    <source>
        <dbReference type="Proteomes" id="UP001238088"/>
    </source>
</evidence>
<gene>
    <name evidence="1" type="ORF">J2S17_003349</name>
</gene>
<name>A0ABU0AL55_9BACI</name>
<dbReference type="RefSeq" id="WP_307476622.1">
    <property type="nucleotide sequence ID" value="NZ_JAUSUB010000015.1"/>
</dbReference>
<keyword evidence="1" id="KW-0560">Oxidoreductase</keyword>
<dbReference type="GO" id="GO:0004497">
    <property type="term" value="F:monooxygenase activity"/>
    <property type="evidence" value="ECO:0007669"/>
    <property type="project" value="UniProtKB-KW"/>
</dbReference>
<dbReference type="InterPro" id="IPR025444">
    <property type="entry name" value="Monooxy_af470"/>
</dbReference>
<evidence type="ECO:0000313" key="1">
    <source>
        <dbReference type="EMBL" id="MDQ0271461.1"/>
    </source>
</evidence>
<keyword evidence="1" id="KW-0503">Monooxygenase</keyword>
<reference evidence="1 2" key="1">
    <citation type="submission" date="2023-07" db="EMBL/GenBank/DDBJ databases">
        <title>Genomic Encyclopedia of Type Strains, Phase IV (KMG-IV): sequencing the most valuable type-strain genomes for metagenomic binning, comparative biology and taxonomic classification.</title>
        <authorList>
            <person name="Goeker M."/>
        </authorList>
    </citation>
    <scope>NUCLEOTIDE SEQUENCE [LARGE SCALE GENOMIC DNA]</scope>
    <source>
        <strain evidence="1 2">DSM 23494</strain>
    </source>
</reference>
<comment type="caution">
    <text evidence="1">The sequence shown here is derived from an EMBL/GenBank/DDBJ whole genome shotgun (WGS) entry which is preliminary data.</text>
</comment>
<proteinExistence type="predicted"/>
<dbReference type="Proteomes" id="UP001238088">
    <property type="component" value="Unassembled WGS sequence"/>
</dbReference>